<dbReference type="InterPro" id="IPR011042">
    <property type="entry name" value="6-blade_b-propeller_TolB-like"/>
</dbReference>
<proteinExistence type="predicted"/>
<dbReference type="Gene3D" id="2.120.10.30">
    <property type="entry name" value="TolB, C-terminal domain"/>
    <property type="match status" value="1"/>
</dbReference>
<organism evidence="2">
    <name type="scientific">marine metagenome</name>
    <dbReference type="NCBI Taxonomy" id="408172"/>
    <lineage>
        <taxon>unclassified sequences</taxon>
        <taxon>metagenomes</taxon>
        <taxon>ecological metagenomes</taxon>
    </lineage>
</organism>
<sequence>MKESYVLIVTVLFMSFAMGRELLANNPQPPNLPEVGPSVIRLPAQIKSKDISLSVPKEFEVDLFIDGLNSPRWLLVLPNGDFLVSQSRTESLPGMPEETVKLLTSMNIFGPSPNNILYIDLQNKEPKVKVILENLNQPFGMLYLNEELFIANTDSIIKYDFKGYKIQGKGKKIISLPAGPPNNHWTRNIILNEDGDKILVAIGSGTNVNEEGTDDLTRAAIWEINLDGEEKRLFATGLRNPVGLAFEPITDRLWTTVNERDGLGEGVPPDFLTEIKEGAFYGWPYA</sequence>
<protein>
    <recommendedName>
        <fullName evidence="1">Pyrroloquinoline quinone-dependent pyranose dehydrogenase beta-propeller domain-containing protein</fullName>
    </recommendedName>
</protein>
<dbReference type="InterPro" id="IPR011041">
    <property type="entry name" value="Quinoprot_gluc/sorb_DH_b-prop"/>
</dbReference>
<evidence type="ECO:0000259" key="1">
    <source>
        <dbReference type="Pfam" id="PF22807"/>
    </source>
</evidence>
<name>A0A382T844_9ZZZZ</name>
<feature type="non-terminal residue" evidence="2">
    <location>
        <position position="286"/>
    </location>
</feature>
<reference evidence="2" key="1">
    <citation type="submission" date="2018-05" db="EMBL/GenBank/DDBJ databases">
        <authorList>
            <person name="Lanie J.A."/>
            <person name="Ng W.-L."/>
            <person name="Kazmierczak K.M."/>
            <person name="Andrzejewski T.M."/>
            <person name="Davidsen T.M."/>
            <person name="Wayne K.J."/>
            <person name="Tettelin H."/>
            <person name="Glass J.I."/>
            <person name="Rusch D."/>
            <person name="Podicherti R."/>
            <person name="Tsui H.-C.T."/>
            <person name="Winkler M.E."/>
        </authorList>
    </citation>
    <scope>NUCLEOTIDE SEQUENCE</scope>
</reference>
<dbReference type="SUPFAM" id="SSF50952">
    <property type="entry name" value="Soluble quinoprotein glucose dehydrogenase"/>
    <property type="match status" value="1"/>
</dbReference>
<dbReference type="PANTHER" id="PTHR33546">
    <property type="entry name" value="LARGE, MULTIFUNCTIONAL SECRETED PROTEIN-RELATED"/>
    <property type="match status" value="1"/>
</dbReference>
<dbReference type="InterPro" id="IPR054539">
    <property type="entry name" value="Beta-prop_PDH"/>
</dbReference>
<gene>
    <name evidence="2" type="ORF">METZ01_LOCUS370799</name>
</gene>
<accession>A0A382T844</accession>
<dbReference type="PANTHER" id="PTHR33546:SF1">
    <property type="entry name" value="LARGE, MULTIFUNCTIONAL SECRETED PROTEIN"/>
    <property type="match status" value="1"/>
</dbReference>
<dbReference type="Pfam" id="PF22807">
    <property type="entry name" value="TrAA12"/>
    <property type="match status" value="1"/>
</dbReference>
<evidence type="ECO:0000313" key="2">
    <source>
        <dbReference type="EMBL" id="SVD17945.1"/>
    </source>
</evidence>
<dbReference type="EMBL" id="UINC01134412">
    <property type="protein sequence ID" value="SVD17945.1"/>
    <property type="molecule type" value="Genomic_DNA"/>
</dbReference>
<dbReference type="AlphaFoldDB" id="A0A382T844"/>
<feature type="domain" description="Pyrroloquinoline quinone-dependent pyranose dehydrogenase beta-propeller" evidence="1">
    <location>
        <begin position="54"/>
        <end position="263"/>
    </location>
</feature>